<keyword evidence="14" id="KW-1185">Reference proteome</keyword>
<dbReference type="GO" id="GO:0055085">
    <property type="term" value="P:transmembrane transport"/>
    <property type="evidence" value="ECO:0007669"/>
    <property type="project" value="InterPro"/>
</dbReference>
<evidence type="ECO:0000256" key="2">
    <source>
        <dbReference type="ARBA" id="ARBA00004651"/>
    </source>
</evidence>
<dbReference type="PATRIC" id="fig|1304275.5.peg.834"/>
<evidence type="ECO:0000256" key="4">
    <source>
        <dbReference type="ARBA" id="ARBA00022448"/>
    </source>
</evidence>
<keyword evidence="5" id="KW-1003">Cell membrane</keyword>
<dbReference type="PANTHER" id="PTHR32243">
    <property type="entry name" value="MALTOSE TRANSPORT SYSTEM PERMEASE-RELATED"/>
    <property type="match status" value="1"/>
</dbReference>
<dbReference type="PANTHER" id="PTHR32243:SF50">
    <property type="entry name" value="MALTOSE_MALTODEXTRIN TRANSPORT SYSTEM PERMEASE PROTEIN MALG"/>
    <property type="match status" value="1"/>
</dbReference>
<evidence type="ECO:0000256" key="10">
    <source>
        <dbReference type="ARBA" id="ARBA00041109"/>
    </source>
</evidence>
<dbReference type="STRING" id="1304275.C41B8_04086"/>
<comment type="similarity">
    <text evidence="3">Belongs to the binding-protein-dependent transport system permease family. MalFG subfamily.</text>
</comment>
<dbReference type="AlphaFoldDB" id="A0A084IPY2"/>
<dbReference type="eggNOG" id="COG0395">
    <property type="taxonomic scope" value="Bacteria"/>
</dbReference>
<protein>
    <recommendedName>
        <fullName evidence="10">Maltose/maltodextrin transport system permease protein MalG</fullName>
    </recommendedName>
</protein>
<evidence type="ECO:0000313" key="13">
    <source>
        <dbReference type="EMBL" id="KEZ78766.1"/>
    </source>
</evidence>
<evidence type="ECO:0000313" key="14">
    <source>
        <dbReference type="Proteomes" id="UP000028302"/>
    </source>
</evidence>
<accession>A0A084IPY2</accession>
<dbReference type="PROSITE" id="PS50928">
    <property type="entry name" value="ABC_TM1"/>
    <property type="match status" value="1"/>
</dbReference>
<name>A0A084IPY2_SALHC</name>
<feature type="transmembrane region" description="Helical" evidence="11">
    <location>
        <begin position="77"/>
        <end position="101"/>
    </location>
</feature>
<keyword evidence="7 11" id="KW-0812">Transmembrane</keyword>
<feature type="transmembrane region" description="Helical" evidence="11">
    <location>
        <begin position="248"/>
        <end position="269"/>
    </location>
</feature>
<dbReference type="InterPro" id="IPR000515">
    <property type="entry name" value="MetI-like"/>
</dbReference>
<organism evidence="13 14">
    <name type="scientific">Salinisphaera hydrothermalis (strain C41B8)</name>
    <dbReference type="NCBI Taxonomy" id="1304275"/>
    <lineage>
        <taxon>Bacteria</taxon>
        <taxon>Pseudomonadati</taxon>
        <taxon>Pseudomonadota</taxon>
        <taxon>Gammaproteobacteria</taxon>
        <taxon>Salinisphaerales</taxon>
        <taxon>Salinisphaeraceae</taxon>
        <taxon>Salinisphaera</taxon>
    </lineage>
</organism>
<evidence type="ECO:0000256" key="9">
    <source>
        <dbReference type="ARBA" id="ARBA00023136"/>
    </source>
</evidence>
<comment type="function">
    <text evidence="1">Part of the ABC transporter complex MalEFGK involved in maltose/maltodextrin import. Probably responsible for the translocation of the substrate across the membrane.</text>
</comment>
<keyword evidence="6" id="KW-0762">Sugar transport</keyword>
<dbReference type="InterPro" id="IPR050901">
    <property type="entry name" value="BP-dep_ABC_trans_perm"/>
</dbReference>
<evidence type="ECO:0000256" key="11">
    <source>
        <dbReference type="RuleBase" id="RU363032"/>
    </source>
</evidence>
<evidence type="ECO:0000256" key="1">
    <source>
        <dbReference type="ARBA" id="ARBA00002264"/>
    </source>
</evidence>
<comment type="subcellular location">
    <subcellularLocation>
        <location evidence="2 11">Cell membrane</location>
        <topology evidence="2 11">Multi-pass membrane protein</topology>
    </subcellularLocation>
</comment>
<reference evidence="13 14" key="1">
    <citation type="submission" date="2013-03" db="EMBL/GenBank/DDBJ databases">
        <title>Salinisphaera hydrothermalis C41B8 Genome Sequencing.</title>
        <authorList>
            <person name="Li C."/>
            <person name="Lai Q."/>
            <person name="Shao Z."/>
        </authorList>
    </citation>
    <scope>NUCLEOTIDE SEQUENCE [LARGE SCALE GENOMIC DNA]</scope>
    <source>
        <strain evidence="13 14">C41B8</strain>
    </source>
</reference>
<evidence type="ECO:0000256" key="7">
    <source>
        <dbReference type="ARBA" id="ARBA00022692"/>
    </source>
</evidence>
<dbReference type="InterPro" id="IPR035906">
    <property type="entry name" value="MetI-like_sf"/>
</dbReference>
<keyword evidence="9 11" id="KW-0472">Membrane</keyword>
<evidence type="ECO:0000256" key="6">
    <source>
        <dbReference type="ARBA" id="ARBA00022597"/>
    </source>
</evidence>
<gene>
    <name evidence="13" type="ORF">C41B8_04086</name>
</gene>
<dbReference type="Proteomes" id="UP000028302">
    <property type="component" value="Unassembled WGS sequence"/>
</dbReference>
<feature type="transmembrane region" description="Helical" evidence="11">
    <location>
        <begin position="113"/>
        <end position="138"/>
    </location>
</feature>
<evidence type="ECO:0000256" key="8">
    <source>
        <dbReference type="ARBA" id="ARBA00022989"/>
    </source>
</evidence>
<feature type="transmembrane region" description="Helical" evidence="11">
    <location>
        <begin position="20"/>
        <end position="40"/>
    </location>
</feature>
<sequence>MIMAATQHTSVQTRVKRAAYYLLLWLIALIFFLPVLWILLSSLKSTDQMLSSVPTVFFEPTFHNIVDTLNRPEFLPALINSVILSVVSVVLAVIVSFTAAYAISRFKPKGSDFLMFLLLSMRMVPAAAVIIPLFLMFVELHWKGSYVGLTLFYTMYSIPFSLWILKGFLDGVSQRFDETALICGANYLQIMFGIILPQVRPALIAAFIFNVIFVWNEFLVNYIVGGSSTQNVPGLLATGMYSGGSVDWTFMAATTSLYMMPVIVMIFFFQKYLLVGMTFGTVRGEV</sequence>
<dbReference type="SUPFAM" id="SSF161098">
    <property type="entry name" value="MetI-like"/>
    <property type="match status" value="1"/>
</dbReference>
<dbReference type="Gene3D" id="1.10.3720.10">
    <property type="entry name" value="MetI-like"/>
    <property type="match status" value="1"/>
</dbReference>
<feature type="transmembrane region" description="Helical" evidence="11">
    <location>
        <begin position="144"/>
        <end position="165"/>
    </location>
</feature>
<dbReference type="CDD" id="cd06261">
    <property type="entry name" value="TM_PBP2"/>
    <property type="match status" value="1"/>
</dbReference>
<evidence type="ECO:0000259" key="12">
    <source>
        <dbReference type="PROSITE" id="PS50928"/>
    </source>
</evidence>
<feature type="domain" description="ABC transmembrane type-1" evidence="12">
    <location>
        <begin position="78"/>
        <end position="269"/>
    </location>
</feature>
<evidence type="ECO:0000256" key="5">
    <source>
        <dbReference type="ARBA" id="ARBA00022475"/>
    </source>
</evidence>
<proteinExistence type="inferred from homology"/>
<dbReference type="GO" id="GO:0005886">
    <property type="term" value="C:plasma membrane"/>
    <property type="evidence" value="ECO:0007669"/>
    <property type="project" value="UniProtKB-SubCell"/>
</dbReference>
<comment type="caution">
    <text evidence="13">The sequence shown here is derived from an EMBL/GenBank/DDBJ whole genome shotgun (WGS) entry which is preliminary data.</text>
</comment>
<dbReference type="Pfam" id="PF00528">
    <property type="entry name" value="BPD_transp_1"/>
    <property type="match status" value="1"/>
</dbReference>
<dbReference type="EMBL" id="APNK01000003">
    <property type="protein sequence ID" value="KEZ78766.1"/>
    <property type="molecule type" value="Genomic_DNA"/>
</dbReference>
<evidence type="ECO:0000256" key="3">
    <source>
        <dbReference type="ARBA" id="ARBA00009047"/>
    </source>
</evidence>
<keyword evidence="4 11" id="KW-0813">Transport</keyword>
<keyword evidence="8 11" id="KW-1133">Transmembrane helix</keyword>